<dbReference type="GO" id="GO:0032259">
    <property type="term" value="P:methylation"/>
    <property type="evidence" value="ECO:0007669"/>
    <property type="project" value="UniProtKB-KW"/>
</dbReference>
<evidence type="ECO:0000256" key="12">
    <source>
        <dbReference type="ARBA" id="ARBA00047973"/>
    </source>
</evidence>
<proteinExistence type="inferred from homology"/>
<dbReference type="PANTHER" id="PTHR33254">
    <property type="entry name" value="4-HYDROXY-4-METHYL-2-OXOGLUTARATE ALDOLASE 3-RELATED"/>
    <property type="match status" value="1"/>
</dbReference>
<keyword evidence="13" id="KW-0460">Magnesium</keyword>
<comment type="subunit">
    <text evidence="4">Homotrimer.</text>
</comment>
<evidence type="ECO:0000256" key="10">
    <source>
        <dbReference type="ARBA" id="ARBA00030169"/>
    </source>
</evidence>
<dbReference type="SUPFAM" id="SSF89562">
    <property type="entry name" value="RraA-like"/>
    <property type="match status" value="1"/>
</dbReference>
<comment type="catalytic activity">
    <reaction evidence="1">
        <text>4-hydroxy-4-methyl-2-oxoglutarate = 2 pyruvate</text>
        <dbReference type="Rhea" id="RHEA:22748"/>
        <dbReference type="ChEBI" id="CHEBI:15361"/>
        <dbReference type="ChEBI" id="CHEBI:58276"/>
        <dbReference type="EC" id="4.1.3.17"/>
    </reaction>
</comment>
<dbReference type="PANTHER" id="PTHR33254:SF4">
    <property type="entry name" value="4-HYDROXY-4-METHYL-2-OXOGLUTARATE ALDOLASE 3-RELATED"/>
    <property type="match status" value="1"/>
</dbReference>
<organism evidence="14 15">
    <name type="scientific">Zafaria cholistanensis</name>
    <dbReference type="NCBI Taxonomy" id="1682741"/>
    <lineage>
        <taxon>Bacteria</taxon>
        <taxon>Bacillati</taxon>
        <taxon>Actinomycetota</taxon>
        <taxon>Actinomycetes</taxon>
        <taxon>Micrococcales</taxon>
        <taxon>Micrococcaceae</taxon>
        <taxon>Zafaria</taxon>
    </lineage>
</organism>
<dbReference type="OrthoDB" id="943692at2"/>
<evidence type="ECO:0000256" key="11">
    <source>
        <dbReference type="ARBA" id="ARBA00032305"/>
    </source>
</evidence>
<evidence type="ECO:0000256" key="13">
    <source>
        <dbReference type="PIRSR" id="PIRSR605493-1"/>
    </source>
</evidence>
<evidence type="ECO:0000256" key="3">
    <source>
        <dbReference type="ARBA" id="ARBA00008621"/>
    </source>
</evidence>
<sequence>MSTAADTAAAIGFERPAPELVARLAALPAANIGDAMDRLGVADSAIQAIWPGAKLAGPAFTVWVAAGDNRGIHESLAVAQPGDVVVVAGGGDTSRALLGELIGERAISAGLAGFALDGAARDAEVLGEIGLPVFARATTPAGPYKNGPSRIAVPIAFGGVPVLPGDIIIGDSDGVVVVPRDQAERIAEAAEAVFADEADRRARIVAARTAAS</sequence>
<evidence type="ECO:0000256" key="5">
    <source>
        <dbReference type="ARBA" id="ARBA00012213"/>
    </source>
</evidence>
<keyword evidence="14" id="KW-0489">Methyltransferase</keyword>
<evidence type="ECO:0000256" key="8">
    <source>
        <dbReference type="ARBA" id="ARBA00025046"/>
    </source>
</evidence>
<evidence type="ECO:0000256" key="7">
    <source>
        <dbReference type="ARBA" id="ARBA00016549"/>
    </source>
</evidence>
<dbReference type="GO" id="GO:0046872">
    <property type="term" value="F:metal ion binding"/>
    <property type="evidence" value="ECO:0007669"/>
    <property type="project" value="UniProtKB-KW"/>
</dbReference>
<comment type="cofactor">
    <cofactor evidence="13">
        <name>Mg(2+)</name>
        <dbReference type="ChEBI" id="CHEBI:18420"/>
    </cofactor>
</comment>
<dbReference type="InterPro" id="IPR005493">
    <property type="entry name" value="RraA/RraA-like"/>
</dbReference>
<comment type="function">
    <text evidence="8">Catalyzes the aldol cleavage of 4-hydroxy-4-methyl-2-oxoglutarate (HMG) into 2 molecules of pyruvate. Also contains a secondary oxaloacetate (OAA) decarboxylase activity due to the common pyruvate enolate transition state formed following C-C bond cleavage in the retro-aldol and decarboxylation reactions.</text>
</comment>
<feature type="binding site" evidence="13">
    <location>
        <begin position="99"/>
        <end position="102"/>
    </location>
    <ligand>
        <name>substrate</name>
    </ligand>
</feature>
<evidence type="ECO:0000256" key="2">
    <source>
        <dbReference type="ARBA" id="ARBA00001968"/>
    </source>
</evidence>
<dbReference type="EMBL" id="BKDJ01000013">
    <property type="protein sequence ID" value="GER23898.1"/>
    <property type="molecule type" value="Genomic_DNA"/>
</dbReference>
<dbReference type="AlphaFoldDB" id="A0A5A7NV40"/>
<accession>A0A5A7NV40</accession>
<comment type="cofactor">
    <cofactor evidence="2">
        <name>a divalent metal cation</name>
        <dbReference type="ChEBI" id="CHEBI:60240"/>
    </cofactor>
</comment>
<protein>
    <recommendedName>
        <fullName evidence="7">Putative 4-hydroxy-4-methyl-2-oxoglutarate aldolase</fullName>
        <ecNumber evidence="6">4.1.1.112</ecNumber>
        <ecNumber evidence="5">4.1.3.17</ecNumber>
    </recommendedName>
    <alternativeName>
        <fullName evidence="11">Oxaloacetate decarboxylase</fullName>
    </alternativeName>
    <alternativeName>
        <fullName evidence="9">Regulator of ribonuclease activity homolog</fullName>
    </alternativeName>
    <alternativeName>
        <fullName evidence="10">RraA-like protein</fullName>
    </alternativeName>
</protein>
<dbReference type="GO" id="GO:0047443">
    <property type="term" value="F:4-hydroxy-4-methyl-2-oxoglutarate aldolase activity"/>
    <property type="evidence" value="ECO:0007669"/>
    <property type="project" value="UniProtKB-EC"/>
</dbReference>
<feature type="binding site" evidence="13">
    <location>
        <position position="121"/>
    </location>
    <ligand>
        <name>substrate</name>
    </ligand>
</feature>
<dbReference type="Gene3D" id="3.50.30.40">
    <property type="entry name" value="Ribonuclease E inhibitor RraA/RraA-like"/>
    <property type="match status" value="1"/>
</dbReference>
<keyword evidence="13" id="KW-0479">Metal-binding</keyword>
<dbReference type="InterPro" id="IPR036704">
    <property type="entry name" value="RraA/RraA-like_sf"/>
</dbReference>
<dbReference type="GO" id="GO:0008168">
    <property type="term" value="F:methyltransferase activity"/>
    <property type="evidence" value="ECO:0007669"/>
    <property type="project" value="UniProtKB-KW"/>
</dbReference>
<gene>
    <name evidence="14" type="ORF">NCCP1664_23930</name>
</gene>
<name>A0A5A7NV40_9MICC</name>
<comment type="catalytic activity">
    <reaction evidence="12">
        <text>oxaloacetate + H(+) = pyruvate + CO2</text>
        <dbReference type="Rhea" id="RHEA:15641"/>
        <dbReference type="ChEBI" id="CHEBI:15361"/>
        <dbReference type="ChEBI" id="CHEBI:15378"/>
        <dbReference type="ChEBI" id="CHEBI:16452"/>
        <dbReference type="ChEBI" id="CHEBI:16526"/>
        <dbReference type="EC" id="4.1.1.112"/>
    </reaction>
</comment>
<evidence type="ECO:0000256" key="9">
    <source>
        <dbReference type="ARBA" id="ARBA00029596"/>
    </source>
</evidence>
<dbReference type="RefSeq" id="WP_149957495.1">
    <property type="nucleotide sequence ID" value="NZ_BKDJ01000013.1"/>
</dbReference>
<keyword evidence="15" id="KW-1185">Reference proteome</keyword>
<dbReference type="EC" id="4.1.1.112" evidence="6"/>
<comment type="caution">
    <text evidence="14">The sequence shown here is derived from an EMBL/GenBank/DDBJ whole genome shotgun (WGS) entry which is preliminary data.</text>
</comment>
<feature type="binding site" evidence="13">
    <location>
        <position position="122"/>
    </location>
    <ligand>
        <name>Mg(2+)</name>
        <dbReference type="ChEBI" id="CHEBI:18420"/>
    </ligand>
</feature>
<dbReference type="GO" id="GO:0008948">
    <property type="term" value="F:oxaloacetate decarboxylase activity"/>
    <property type="evidence" value="ECO:0007669"/>
    <property type="project" value="UniProtKB-EC"/>
</dbReference>
<dbReference type="CDD" id="cd16841">
    <property type="entry name" value="RraA_family"/>
    <property type="match status" value="1"/>
</dbReference>
<keyword evidence="14" id="KW-0808">Transferase</keyword>
<dbReference type="EC" id="4.1.3.17" evidence="5"/>
<reference evidence="14 15" key="1">
    <citation type="submission" date="2019-09" db="EMBL/GenBank/DDBJ databases">
        <title>Arthrobacter zafarii sp. nov., a moderately thermotolerant and halotolerant actinobacterium isolated from Cholistan desert soil of Pakistan.</title>
        <authorList>
            <person name="Amin A."/>
            <person name="Ahmed I."/>
            <person name="Khalid N."/>
            <person name="Schumann P."/>
            <person name="Busse H.J."/>
            <person name="Khan I.U."/>
            <person name="Li S."/>
            <person name="Li W.J."/>
        </authorList>
    </citation>
    <scope>NUCLEOTIDE SEQUENCE [LARGE SCALE GENOMIC DNA]</scope>
    <source>
        <strain evidence="14 15">NCCP-1664</strain>
    </source>
</reference>
<evidence type="ECO:0000256" key="6">
    <source>
        <dbReference type="ARBA" id="ARBA00012947"/>
    </source>
</evidence>
<evidence type="ECO:0000256" key="4">
    <source>
        <dbReference type="ARBA" id="ARBA00011233"/>
    </source>
</evidence>
<evidence type="ECO:0000256" key="1">
    <source>
        <dbReference type="ARBA" id="ARBA00001342"/>
    </source>
</evidence>
<evidence type="ECO:0000313" key="14">
    <source>
        <dbReference type="EMBL" id="GER23898.1"/>
    </source>
</evidence>
<dbReference type="Pfam" id="PF03737">
    <property type="entry name" value="RraA-like"/>
    <property type="match status" value="1"/>
</dbReference>
<dbReference type="Proteomes" id="UP000325307">
    <property type="component" value="Unassembled WGS sequence"/>
</dbReference>
<evidence type="ECO:0000313" key="15">
    <source>
        <dbReference type="Proteomes" id="UP000325307"/>
    </source>
</evidence>
<comment type="similarity">
    <text evidence="3">Belongs to the class II aldolase/RraA-like family.</text>
</comment>